<evidence type="ECO:0000256" key="5">
    <source>
        <dbReference type="ARBA" id="ARBA00022989"/>
    </source>
</evidence>
<evidence type="ECO:0000256" key="6">
    <source>
        <dbReference type="ARBA" id="ARBA00023053"/>
    </source>
</evidence>
<evidence type="ECO:0000313" key="15">
    <source>
        <dbReference type="EMBL" id="CAH3149508.1"/>
    </source>
</evidence>
<feature type="transmembrane region" description="Helical" evidence="14">
    <location>
        <begin position="622"/>
        <end position="648"/>
    </location>
</feature>
<keyword evidence="7 12" id="KW-0406">Ion transport</keyword>
<comment type="similarity">
    <text evidence="12">Belongs to the amiloride-sensitive sodium channel (TC 1.A.6) family.</text>
</comment>
<dbReference type="Pfam" id="PF00858">
    <property type="entry name" value="ASC"/>
    <property type="match status" value="1"/>
</dbReference>
<comment type="caution">
    <text evidence="15">The sequence shown here is derived from an EMBL/GenBank/DDBJ whole genome shotgun (WGS) entry which is preliminary data.</text>
</comment>
<keyword evidence="11 12" id="KW-0407">Ion channel</keyword>
<keyword evidence="8 14" id="KW-0472">Membrane</keyword>
<dbReference type="Gene3D" id="2.60.470.10">
    <property type="entry name" value="Acid-sensing ion channels like domains"/>
    <property type="match status" value="1"/>
</dbReference>
<evidence type="ECO:0000256" key="11">
    <source>
        <dbReference type="ARBA" id="ARBA00023303"/>
    </source>
</evidence>
<evidence type="ECO:0000256" key="14">
    <source>
        <dbReference type="SAM" id="Phobius"/>
    </source>
</evidence>
<dbReference type="PRINTS" id="PR01078">
    <property type="entry name" value="AMINACHANNEL"/>
</dbReference>
<proteinExistence type="inferred from homology"/>
<feature type="compositionally biased region" description="Low complexity" evidence="13">
    <location>
        <begin position="206"/>
        <end position="225"/>
    </location>
</feature>
<comment type="subcellular location">
    <subcellularLocation>
        <location evidence="1">Membrane</location>
        <topology evidence="1">Multi-pass membrane protein</topology>
    </subcellularLocation>
</comment>
<dbReference type="GO" id="GO:0015280">
    <property type="term" value="F:ligand-gated sodium channel activity"/>
    <property type="evidence" value="ECO:0007669"/>
    <property type="project" value="TreeGrafter"/>
</dbReference>
<evidence type="ECO:0000256" key="2">
    <source>
        <dbReference type="ARBA" id="ARBA00022448"/>
    </source>
</evidence>
<organism evidence="15 16">
    <name type="scientific">Pocillopora meandrina</name>
    <dbReference type="NCBI Taxonomy" id="46732"/>
    <lineage>
        <taxon>Eukaryota</taxon>
        <taxon>Metazoa</taxon>
        <taxon>Cnidaria</taxon>
        <taxon>Anthozoa</taxon>
        <taxon>Hexacorallia</taxon>
        <taxon>Scleractinia</taxon>
        <taxon>Astrocoeniina</taxon>
        <taxon>Pocilloporidae</taxon>
        <taxon>Pocillopora</taxon>
    </lineage>
</organism>
<dbReference type="GO" id="GO:0005886">
    <property type="term" value="C:plasma membrane"/>
    <property type="evidence" value="ECO:0007669"/>
    <property type="project" value="TreeGrafter"/>
</dbReference>
<dbReference type="AlphaFoldDB" id="A0AAU9XIC1"/>
<keyword evidence="16" id="KW-1185">Reference proteome</keyword>
<evidence type="ECO:0000256" key="8">
    <source>
        <dbReference type="ARBA" id="ARBA00023136"/>
    </source>
</evidence>
<evidence type="ECO:0008006" key="17">
    <source>
        <dbReference type="Google" id="ProtNLM"/>
    </source>
</evidence>
<evidence type="ECO:0000256" key="12">
    <source>
        <dbReference type="RuleBase" id="RU000679"/>
    </source>
</evidence>
<dbReference type="PANTHER" id="PTHR11690:SF248">
    <property type="entry name" value="PICKPOCKET 17, ISOFORM A"/>
    <property type="match status" value="1"/>
</dbReference>
<evidence type="ECO:0000313" key="16">
    <source>
        <dbReference type="Proteomes" id="UP001159428"/>
    </source>
</evidence>
<keyword evidence="10 12" id="KW-0739">Sodium transport</keyword>
<keyword evidence="2 12" id="KW-0813">Transport</keyword>
<dbReference type="InterPro" id="IPR001873">
    <property type="entry name" value="ENaC"/>
</dbReference>
<gene>
    <name evidence="15" type="ORF">PMEA_00024339</name>
</gene>
<evidence type="ECO:0000256" key="1">
    <source>
        <dbReference type="ARBA" id="ARBA00004141"/>
    </source>
</evidence>
<name>A0AAU9XIC1_9CNID</name>
<sequence>MGKQTSENSISNEKDIKTKKPSVKEVISNFCGYTTAHGLGRLADGGGIFRRVSWTLFCVGAMAMFIVQTKNLFVIYLSRPVTTVVTVNHEKDDYFLIIGNASHTAVILLIQPHVKFPAVSICNLNMIRYDKLPYGFIDEILEHLRLEGKVDSTNTNLEQNGFAAPENESGDSRTSQNALSSDDLPTDTTGVLTDGSEDATTDSTHTSDVPSVVTQSVTTNSQTASPGDSTDAFTSVPGVKTTHGSSKDPTDAIDVPTGFPEDPTMYPSSNNDYNYDPNYFYDYDYFGYDYLYLGGPEETKEEEYRVEETIRAEIAMKNDSETYHMGHQFEDLVFECSFRGYDCSNYSLYWRHFWDHRYGNCFTFNGGTDDNGERQKTMISHVTGPAGGLKLNLFIEQSQYIAELSDTAGAKVVIHDQGQIPFPNNEGYSVLPSRSTAFALTRKVIERVDPFGNGSCQPEKRLNRDNMYTKKFNVSYSRQACLDSCQAEKQVEECGCASGQFPSHSDICNLRNSTTAKCLEMIQLKLVTGELNCEKNCPTPCSEIQFMATLSMAQYPAYFYEAMLESRVKKKTSIYNELYNGFNLNENFAQVKIYYEQLNYQKVSERISYKGVNLVADIGGQLGLWIGISVLTCCEFLELAIVLIQTVIGRVRRRKLIHIQP</sequence>
<dbReference type="EMBL" id="CALNXJ010000046">
    <property type="protein sequence ID" value="CAH3149508.1"/>
    <property type="molecule type" value="Genomic_DNA"/>
</dbReference>
<evidence type="ECO:0000256" key="4">
    <source>
        <dbReference type="ARBA" id="ARBA00022692"/>
    </source>
</evidence>
<dbReference type="PANTHER" id="PTHR11690">
    <property type="entry name" value="AMILORIDE-SENSITIVE SODIUM CHANNEL-RELATED"/>
    <property type="match status" value="1"/>
</dbReference>
<reference evidence="15 16" key="1">
    <citation type="submission" date="2022-05" db="EMBL/GenBank/DDBJ databases">
        <authorList>
            <consortium name="Genoscope - CEA"/>
            <person name="William W."/>
        </authorList>
    </citation>
    <scope>NUCLEOTIDE SEQUENCE [LARGE SCALE GENOMIC DNA]</scope>
</reference>
<keyword evidence="3 12" id="KW-0894">Sodium channel</keyword>
<dbReference type="FunFam" id="1.10.287.770:FF:000001">
    <property type="entry name" value="Acid-sensing ion channel subunit 1"/>
    <property type="match status" value="1"/>
</dbReference>
<accession>A0AAU9XIC1</accession>
<evidence type="ECO:0000256" key="10">
    <source>
        <dbReference type="ARBA" id="ARBA00023201"/>
    </source>
</evidence>
<feature type="region of interest" description="Disordered" evidence="13">
    <location>
        <begin position="155"/>
        <end position="270"/>
    </location>
</feature>
<keyword evidence="4 12" id="KW-0812">Transmembrane</keyword>
<evidence type="ECO:0000256" key="7">
    <source>
        <dbReference type="ARBA" id="ARBA00023065"/>
    </source>
</evidence>
<dbReference type="Proteomes" id="UP001159428">
    <property type="component" value="Unassembled WGS sequence"/>
</dbReference>
<keyword evidence="9" id="KW-0325">Glycoprotein</keyword>
<keyword evidence="5 14" id="KW-1133">Transmembrane helix</keyword>
<evidence type="ECO:0000256" key="13">
    <source>
        <dbReference type="SAM" id="MobiDB-lite"/>
    </source>
</evidence>
<dbReference type="Gene3D" id="1.10.287.770">
    <property type="entry name" value="YojJ-like"/>
    <property type="match status" value="1"/>
</dbReference>
<evidence type="ECO:0000256" key="3">
    <source>
        <dbReference type="ARBA" id="ARBA00022461"/>
    </source>
</evidence>
<keyword evidence="6" id="KW-0915">Sodium</keyword>
<protein>
    <recommendedName>
        <fullName evidence="17">Amiloride-sensitive sodium channel</fullName>
    </recommendedName>
</protein>
<evidence type="ECO:0000256" key="9">
    <source>
        <dbReference type="ARBA" id="ARBA00023180"/>
    </source>
</evidence>